<evidence type="ECO:0000259" key="1">
    <source>
        <dbReference type="Pfam" id="PF10592"/>
    </source>
</evidence>
<dbReference type="Pfam" id="PF10592">
    <property type="entry name" value="AIPR"/>
    <property type="match status" value="1"/>
</dbReference>
<evidence type="ECO:0000313" key="2">
    <source>
        <dbReference type="EMBL" id="MBL0888143.1"/>
    </source>
</evidence>
<accession>A0ABS1LPM9</accession>
<gene>
    <name evidence="2" type="ORF">HGK34_17940</name>
</gene>
<keyword evidence="3" id="KW-1185">Reference proteome</keyword>
<organism evidence="2 3">
    <name type="scientific">Myceligenerans indicum</name>
    <dbReference type="NCBI Taxonomy" id="2593663"/>
    <lineage>
        <taxon>Bacteria</taxon>
        <taxon>Bacillati</taxon>
        <taxon>Actinomycetota</taxon>
        <taxon>Actinomycetes</taxon>
        <taxon>Micrococcales</taxon>
        <taxon>Promicromonosporaceae</taxon>
        <taxon>Myceligenerans</taxon>
    </lineage>
</organism>
<dbReference type="Proteomes" id="UP000675409">
    <property type="component" value="Unassembled WGS sequence"/>
</dbReference>
<protein>
    <submittedName>
        <fullName evidence="2">Abortive phage infection protein</fullName>
    </submittedName>
</protein>
<sequence length="677" mass="74876">MKVGRDRDQRLLSRALTAQAVRIVTSVSAEEAAKSVIDGLGDQGIDAIAVVEDPEPHVYVVQGKWSDEGKARGEKGAVREMIAGLRLIDRGNFEPFNERGRPRAEDARRVMTSGPVPVTQVYALMRPDDPGESFGFAITSEEDDFNRSGDVLDHRILVSRDIYASFREDLAPPPIDLEARLWPWYQISVPYTSYHGRVRADQVLAWAENGTNLYRDNIRDPLGRTLINNSMIETLHGEPAKFEYMNNGVTILCDRVVPNRPAVVNPQDEPLVLKLSNASVVNGAQTVRTIADAVAEKSEAASARVNVRIIETEGSAEFAKQVTLATNRQNHVEARDMITLDPVQRAIAEDMRTELGLEYAVRRSELPPPPGSGCSVVEAGTALACARADSQFAAQIAADPDKLWDRGKSSIYDTLFQRQPRAHLLWNAVRVLRRVRLELSHLSSQYSGRGRQVIDHGGHLLVHLTFQNLDAEGNDDPDVDWFAQAAEQIPTVVKKLVPAVASAIDDLFGETSQIRASCSDVGRCRAVAKRVIEGAGSGTAPTDKYRRALPDKKRPPAVKVLIERSALAEGETLTLTPGTGPEQAAMKDWLAADSARSRASWVRHRTKPILWAADGKQYSPSRLIEYMWELAEWDRRPKAVQGTKRWATPSGEVLSELAWRTLRGLYEGDGEADERLI</sequence>
<reference evidence="2 3" key="1">
    <citation type="journal article" date="2021" name="Arch. Microbiol.">
        <title>Myceligenerans indicum sp. nov., an actinobacterium isolated from mangrove sediment of Sundarbans, India.</title>
        <authorList>
            <person name="Asha K."/>
            <person name="Bhadury P."/>
        </authorList>
    </citation>
    <scope>NUCLEOTIDE SEQUENCE [LARGE SCALE GENOMIC DNA]</scope>
    <source>
        <strain evidence="2 3">I2</strain>
    </source>
</reference>
<proteinExistence type="predicted"/>
<dbReference type="EMBL" id="JABBYC010000045">
    <property type="protein sequence ID" value="MBL0888143.1"/>
    <property type="molecule type" value="Genomic_DNA"/>
</dbReference>
<feature type="domain" description="Abortive phage infection protein C-terminal" evidence="1">
    <location>
        <begin position="215"/>
        <end position="359"/>
    </location>
</feature>
<name>A0ABS1LPM9_9MICO</name>
<comment type="caution">
    <text evidence="2">The sequence shown here is derived from an EMBL/GenBank/DDBJ whole genome shotgun (WGS) entry which is preliminary data.</text>
</comment>
<evidence type="ECO:0000313" key="3">
    <source>
        <dbReference type="Proteomes" id="UP000675409"/>
    </source>
</evidence>
<dbReference type="InterPro" id="IPR018891">
    <property type="entry name" value="AIPR_C"/>
</dbReference>